<evidence type="ECO:0000313" key="2">
    <source>
        <dbReference type="Proteomes" id="UP001239111"/>
    </source>
</evidence>
<name>A0ACC2NMU5_9HYME</name>
<protein>
    <submittedName>
        <fullName evidence="1">Uncharacterized protein</fullName>
    </submittedName>
</protein>
<sequence>MSGLLYTLLGLAASSSLHCAVRREISPCTCRQEDFSTPIVSGPAPISAPGDSGPGGGGGSLGGSGIGVGIPPPPHGERIEVECERMESFQQLAEALRGKFTPEQQITLRVSHSQLKDISKHGLKELRMSITKLELNYDSLG</sequence>
<keyword evidence="2" id="KW-1185">Reference proteome</keyword>
<gene>
    <name evidence="1" type="ORF">QAD02_003853</name>
</gene>
<proteinExistence type="predicted"/>
<organism evidence="1 2">
    <name type="scientific">Eretmocerus hayati</name>
    <dbReference type="NCBI Taxonomy" id="131215"/>
    <lineage>
        <taxon>Eukaryota</taxon>
        <taxon>Metazoa</taxon>
        <taxon>Ecdysozoa</taxon>
        <taxon>Arthropoda</taxon>
        <taxon>Hexapoda</taxon>
        <taxon>Insecta</taxon>
        <taxon>Pterygota</taxon>
        <taxon>Neoptera</taxon>
        <taxon>Endopterygota</taxon>
        <taxon>Hymenoptera</taxon>
        <taxon>Apocrita</taxon>
        <taxon>Proctotrupomorpha</taxon>
        <taxon>Chalcidoidea</taxon>
        <taxon>Aphelinidae</taxon>
        <taxon>Aphelininae</taxon>
        <taxon>Eretmocerus</taxon>
    </lineage>
</organism>
<accession>A0ACC2NMU5</accession>
<dbReference type="Proteomes" id="UP001239111">
    <property type="component" value="Chromosome 3"/>
</dbReference>
<comment type="caution">
    <text evidence="1">The sequence shown here is derived from an EMBL/GenBank/DDBJ whole genome shotgun (WGS) entry which is preliminary data.</text>
</comment>
<evidence type="ECO:0000313" key="1">
    <source>
        <dbReference type="EMBL" id="KAJ8672594.1"/>
    </source>
</evidence>
<dbReference type="EMBL" id="CM056743">
    <property type="protein sequence ID" value="KAJ8672594.1"/>
    <property type="molecule type" value="Genomic_DNA"/>
</dbReference>
<reference evidence="1" key="1">
    <citation type="submission" date="2023-04" db="EMBL/GenBank/DDBJ databases">
        <title>A chromosome-level genome assembly of the parasitoid wasp Eretmocerus hayati.</title>
        <authorList>
            <person name="Zhong Y."/>
            <person name="Liu S."/>
            <person name="Liu Y."/>
        </authorList>
    </citation>
    <scope>NUCLEOTIDE SEQUENCE</scope>
    <source>
        <strain evidence="1">ZJU_SS_LIU_2023</strain>
    </source>
</reference>